<keyword evidence="4 7" id="KW-0238">DNA-binding</keyword>
<dbReference type="SUPFAM" id="SSF46785">
    <property type="entry name" value="Winged helix' DNA-binding domain"/>
    <property type="match status" value="1"/>
</dbReference>
<organism evidence="8 9">
    <name type="scientific">Anopheles stephensi</name>
    <name type="common">Indo-Pakistan malaria mosquito</name>
    <dbReference type="NCBI Taxonomy" id="30069"/>
    <lineage>
        <taxon>Eukaryota</taxon>
        <taxon>Metazoa</taxon>
        <taxon>Ecdysozoa</taxon>
        <taxon>Arthropoda</taxon>
        <taxon>Hexapoda</taxon>
        <taxon>Insecta</taxon>
        <taxon>Pterygota</taxon>
        <taxon>Neoptera</taxon>
        <taxon>Endopterygota</taxon>
        <taxon>Diptera</taxon>
        <taxon>Nematocera</taxon>
        <taxon>Culicoidea</taxon>
        <taxon>Culicidae</taxon>
        <taxon>Anophelinae</taxon>
        <taxon>Anopheles</taxon>
    </lineage>
</organism>
<dbReference type="Proteomes" id="UP000076408">
    <property type="component" value="Unassembled WGS sequence"/>
</dbReference>
<dbReference type="InterPro" id="IPR001766">
    <property type="entry name" value="Fork_head_dom"/>
</dbReference>
<dbReference type="InterPro" id="IPR030456">
    <property type="entry name" value="TF_fork_head_CS_2"/>
</dbReference>
<dbReference type="VEuPathDB" id="VectorBase:ASTE003581"/>
<keyword evidence="2" id="KW-0217">Developmental protein</keyword>
<dbReference type="GO" id="GO:0000978">
    <property type="term" value="F:RNA polymerase II cis-regulatory region sequence-specific DNA binding"/>
    <property type="evidence" value="ECO:0007669"/>
    <property type="project" value="TreeGrafter"/>
</dbReference>
<dbReference type="Gene3D" id="1.10.10.10">
    <property type="entry name" value="Winged helix-like DNA-binding domain superfamily/Winged helix DNA-binding domain"/>
    <property type="match status" value="1"/>
</dbReference>
<dbReference type="GO" id="GO:0005634">
    <property type="term" value="C:nucleus"/>
    <property type="evidence" value="ECO:0007669"/>
    <property type="project" value="UniProtKB-SubCell"/>
</dbReference>
<keyword evidence="3" id="KW-0805">Transcription regulation</keyword>
<sequence>MQHFLSSDIYDFGTANLNSIKIVSSLPADETEKRPVSSERPPYSYSQLIVQAIHESPQKMLPLCKIYSFIMENYPYYRKFAIKSWQNSIRHNLSMKAYFVKTPQQEPKIGHLWMIRPSCEALLVSKRFQERSNRSKPMSDE</sequence>
<reference evidence="8" key="2">
    <citation type="submission" date="2020-05" db="UniProtKB">
        <authorList>
            <consortium name="EnsemblMetazoa"/>
        </authorList>
    </citation>
    <scope>IDENTIFICATION</scope>
    <source>
        <strain evidence="8">Indian</strain>
    </source>
</reference>
<keyword evidence="5" id="KW-0804">Transcription</keyword>
<dbReference type="STRING" id="30069.A0A182YI14"/>
<dbReference type="PANTHER" id="PTHR45881:SF7">
    <property type="entry name" value="CHECKPOINT SUPPRESSOR 1-LIKE, ISOFORM A-RELATED"/>
    <property type="match status" value="1"/>
</dbReference>
<proteinExistence type="predicted"/>
<dbReference type="PROSITE" id="PS00657">
    <property type="entry name" value="FORK_HEAD_1"/>
    <property type="match status" value="1"/>
</dbReference>
<dbReference type="AlphaFoldDB" id="A0A182YI14"/>
<evidence type="ECO:0000256" key="1">
    <source>
        <dbReference type="ARBA" id="ARBA00004123"/>
    </source>
</evidence>
<keyword evidence="6 7" id="KW-0539">Nucleus</keyword>
<dbReference type="InterPro" id="IPR018122">
    <property type="entry name" value="TF_fork_head_CS_1"/>
</dbReference>
<evidence type="ECO:0000256" key="5">
    <source>
        <dbReference type="ARBA" id="ARBA00023163"/>
    </source>
</evidence>
<evidence type="ECO:0000256" key="4">
    <source>
        <dbReference type="ARBA" id="ARBA00023125"/>
    </source>
</evidence>
<dbReference type="InterPro" id="IPR036388">
    <property type="entry name" value="WH-like_DNA-bd_sf"/>
</dbReference>
<name>A0A182YI14_ANOST</name>
<dbReference type="Pfam" id="PF00250">
    <property type="entry name" value="Forkhead"/>
    <property type="match status" value="1"/>
</dbReference>
<dbReference type="PROSITE" id="PS00658">
    <property type="entry name" value="FORK_HEAD_2"/>
    <property type="match status" value="1"/>
</dbReference>
<dbReference type="InterPro" id="IPR036390">
    <property type="entry name" value="WH_DNA-bd_sf"/>
</dbReference>
<evidence type="ECO:0000313" key="8">
    <source>
        <dbReference type="EnsemblMetazoa" id="ASTEI08100-PA"/>
    </source>
</evidence>
<dbReference type="OMA" id="FIMENYP"/>
<evidence type="ECO:0000256" key="3">
    <source>
        <dbReference type="ARBA" id="ARBA00023015"/>
    </source>
</evidence>
<dbReference type="PROSITE" id="PS50039">
    <property type="entry name" value="FORK_HEAD_3"/>
    <property type="match status" value="1"/>
</dbReference>
<dbReference type="PANTHER" id="PTHR45881">
    <property type="entry name" value="CHECKPOINT SUPPRESSOR 1-LIKE, ISOFORM A-RELATED"/>
    <property type="match status" value="1"/>
</dbReference>
<dbReference type="PRINTS" id="PR00053">
    <property type="entry name" value="FORKHEAD"/>
</dbReference>
<accession>A0A182YI14</accession>
<dbReference type="EnsemblMetazoa" id="ASTEI08100-RA">
    <property type="protein sequence ID" value="ASTEI08100-PA"/>
    <property type="gene ID" value="ASTEI08100"/>
</dbReference>
<dbReference type="SMART" id="SM00339">
    <property type="entry name" value="FH"/>
    <property type="match status" value="1"/>
</dbReference>
<dbReference type="CDD" id="cd00059">
    <property type="entry name" value="FH_FOX"/>
    <property type="match status" value="1"/>
</dbReference>
<dbReference type="GO" id="GO:0000981">
    <property type="term" value="F:DNA-binding transcription factor activity, RNA polymerase II-specific"/>
    <property type="evidence" value="ECO:0007669"/>
    <property type="project" value="TreeGrafter"/>
</dbReference>
<evidence type="ECO:0000256" key="2">
    <source>
        <dbReference type="ARBA" id="ARBA00022473"/>
    </source>
</evidence>
<keyword evidence="9" id="KW-1185">Reference proteome</keyword>
<evidence type="ECO:0000313" key="9">
    <source>
        <dbReference type="Proteomes" id="UP000076408"/>
    </source>
</evidence>
<dbReference type="VEuPathDB" id="VectorBase:ASTEI20_036046"/>
<protein>
    <submittedName>
        <fullName evidence="8">Uncharacterized protein</fullName>
    </submittedName>
</protein>
<evidence type="ECO:0000256" key="7">
    <source>
        <dbReference type="PROSITE-ProRule" id="PRU00089"/>
    </source>
</evidence>
<reference evidence="9" key="1">
    <citation type="journal article" date="2014" name="Genome Biol.">
        <title>Genome analysis of a major urban malaria vector mosquito, Anopheles stephensi.</title>
        <authorList>
            <person name="Jiang X."/>
            <person name="Peery A."/>
            <person name="Hall A.B."/>
            <person name="Sharma A."/>
            <person name="Chen X.G."/>
            <person name="Waterhouse R.M."/>
            <person name="Komissarov A."/>
            <person name="Riehle M.M."/>
            <person name="Shouche Y."/>
            <person name="Sharakhova M.V."/>
            <person name="Lawson D."/>
            <person name="Pakpour N."/>
            <person name="Arensburger P."/>
            <person name="Davidson V.L."/>
            <person name="Eiglmeier K."/>
            <person name="Emrich S."/>
            <person name="George P."/>
            <person name="Kennedy R.C."/>
            <person name="Mane S.P."/>
            <person name="Maslen G."/>
            <person name="Oringanje C."/>
            <person name="Qi Y."/>
            <person name="Settlage R."/>
            <person name="Tojo M."/>
            <person name="Tubio J.M."/>
            <person name="Unger M.F."/>
            <person name="Wang B."/>
            <person name="Vernick K.D."/>
            <person name="Ribeiro J.M."/>
            <person name="James A.A."/>
            <person name="Michel K."/>
            <person name="Riehle M.A."/>
            <person name="Luckhart S."/>
            <person name="Sharakhov I.V."/>
            <person name="Tu Z."/>
        </authorList>
    </citation>
    <scope>NUCLEOTIDE SEQUENCE [LARGE SCALE GENOMIC DNA]</scope>
    <source>
        <strain evidence="9">Indian</strain>
    </source>
</reference>
<comment type="subcellular location">
    <subcellularLocation>
        <location evidence="1 7">Nucleus</location>
    </subcellularLocation>
</comment>
<evidence type="ECO:0000256" key="6">
    <source>
        <dbReference type="ARBA" id="ARBA00023242"/>
    </source>
</evidence>
<dbReference type="VEuPathDB" id="VectorBase:ASTEI08100"/>
<feature type="DNA-binding region" description="Fork-head" evidence="7">
    <location>
        <begin position="40"/>
        <end position="134"/>
    </location>
</feature>